<protein>
    <submittedName>
        <fullName evidence="1">Uncharacterized protein</fullName>
    </submittedName>
</protein>
<sequence length="105" mass="11524">MCGNRASVAAPFQWCVRGFSVTRCLSLSTNLCLCSSVARLAVPSLISGCLLRLSWRICIYICSCANFSTLPGWLLSGILYRLQTSLSPPSLEWNNENEMKCAAAR</sequence>
<proteinExistence type="predicted"/>
<dbReference type="Proteomes" id="UP000054217">
    <property type="component" value="Unassembled WGS sequence"/>
</dbReference>
<reference evidence="1 2" key="1">
    <citation type="submission" date="2014-04" db="EMBL/GenBank/DDBJ databases">
        <authorList>
            <consortium name="DOE Joint Genome Institute"/>
            <person name="Kuo A."/>
            <person name="Kohler A."/>
            <person name="Costa M.D."/>
            <person name="Nagy L.G."/>
            <person name="Floudas D."/>
            <person name="Copeland A."/>
            <person name="Barry K.W."/>
            <person name="Cichocki N."/>
            <person name="Veneault-Fourrey C."/>
            <person name="LaButti K."/>
            <person name="Lindquist E.A."/>
            <person name="Lipzen A."/>
            <person name="Lundell T."/>
            <person name="Morin E."/>
            <person name="Murat C."/>
            <person name="Sun H."/>
            <person name="Tunlid A."/>
            <person name="Henrissat B."/>
            <person name="Grigoriev I.V."/>
            <person name="Hibbett D.S."/>
            <person name="Martin F."/>
            <person name="Nordberg H.P."/>
            <person name="Cantor M.N."/>
            <person name="Hua S.X."/>
        </authorList>
    </citation>
    <scope>NUCLEOTIDE SEQUENCE [LARGE SCALE GENOMIC DNA]</scope>
    <source>
        <strain evidence="1 2">Marx 270</strain>
    </source>
</reference>
<dbReference type="EMBL" id="KN831950">
    <property type="protein sequence ID" value="KIO11399.1"/>
    <property type="molecule type" value="Genomic_DNA"/>
</dbReference>
<reference evidence="2" key="2">
    <citation type="submission" date="2015-01" db="EMBL/GenBank/DDBJ databases">
        <title>Evolutionary Origins and Diversification of the Mycorrhizal Mutualists.</title>
        <authorList>
            <consortium name="DOE Joint Genome Institute"/>
            <consortium name="Mycorrhizal Genomics Consortium"/>
            <person name="Kohler A."/>
            <person name="Kuo A."/>
            <person name="Nagy L.G."/>
            <person name="Floudas D."/>
            <person name="Copeland A."/>
            <person name="Barry K.W."/>
            <person name="Cichocki N."/>
            <person name="Veneault-Fourrey C."/>
            <person name="LaButti K."/>
            <person name="Lindquist E.A."/>
            <person name="Lipzen A."/>
            <person name="Lundell T."/>
            <person name="Morin E."/>
            <person name="Murat C."/>
            <person name="Riley R."/>
            <person name="Ohm R."/>
            <person name="Sun H."/>
            <person name="Tunlid A."/>
            <person name="Henrissat B."/>
            <person name="Grigoriev I.V."/>
            <person name="Hibbett D.S."/>
            <person name="Martin F."/>
        </authorList>
    </citation>
    <scope>NUCLEOTIDE SEQUENCE [LARGE SCALE GENOMIC DNA]</scope>
    <source>
        <strain evidence="2">Marx 270</strain>
    </source>
</reference>
<evidence type="ECO:0000313" key="2">
    <source>
        <dbReference type="Proteomes" id="UP000054217"/>
    </source>
</evidence>
<name>A0A0C3PS09_PISTI</name>
<organism evidence="1 2">
    <name type="scientific">Pisolithus tinctorius Marx 270</name>
    <dbReference type="NCBI Taxonomy" id="870435"/>
    <lineage>
        <taxon>Eukaryota</taxon>
        <taxon>Fungi</taxon>
        <taxon>Dikarya</taxon>
        <taxon>Basidiomycota</taxon>
        <taxon>Agaricomycotina</taxon>
        <taxon>Agaricomycetes</taxon>
        <taxon>Agaricomycetidae</taxon>
        <taxon>Boletales</taxon>
        <taxon>Sclerodermatineae</taxon>
        <taxon>Pisolithaceae</taxon>
        <taxon>Pisolithus</taxon>
    </lineage>
</organism>
<keyword evidence="2" id="KW-1185">Reference proteome</keyword>
<dbReference type="AlphaFoldDB" id="A0A0C3PS09"/>
<gene>
    <name evidence="1" type="ORF">M404DRAFT_843537</name>
</gene>
<accession>A0A0C3PS09</accession>
<evidence type="ECO:0000313" key="1">
    <source>
        <dbReference type="EMBL" id="KIO11399.1"/>
    </source>
</evidence>
<dbReference type="InParanoid" id="A0A0C3PS09"/>
<dbReference type="HOGENOM" id="CLU_2237717_0_0_1"/>